<comment type="cofactor">
    <cofactor evidence="2">
        <name>Mg(2+)</name>
        <dbReference type="ChEBI" id="CHEBI:18420"/>
    </cofactor>
</comment>
<dbReference type="SMART" id="SM01209">
    <property type="entry name" value="GARS_A"/>
    <property type="match status" value="1"/>
</dbReference>
<dbReference type="InterPro" id="IPR011054">
    <property type="entry name" value="Rudment_hybrid_motif"/>
</dbReference>
<evidence type="ECO:0000256" key="5">
    <source>
        <dbReference type="ARBA" id="ARBA00022598"/>
    </source>
</evidence>
<dbReference type="PANTHER" id="PTHR43472">
    <property type="entry name" value="PHOSPHORIBOSYLAMINE--GLYCINE LIGASE"/>
    <property type="match status" value="1"/>
</dbReference>
<evidence type="ECO:0000313" key="15">
    <source>
        <dbReference type="EMBL" id="CAD2075452.1"/>
    </source>
</evidence>
<keyword evidence="16" id="KW-1185">Reference proteome</keyword>
<dbReference type="PROSITE" id="PS50975">
    <property type="entry name" value="ATP_GRASP"/>
    <property type="match status" value="1"/>
</dbReference>
<keyword evidence="8 13" id="KW-0067">ATP-binding</keyword>
<evidence type="ECO:0000256" key="10">
    <source>
        <dbReference type="ARBA" id="ARBA00042242"/>
    </source>
</evidence>
<comment type="catalytic activity">
    <reaction evidence="12">
        <text>5-phospho-beta-D-ribosylamine + glycine + ATP = N(1)-(5-phospho-beta-D-ribosyl)glycinamide + ADP + phosphate + H(+)</text>
        <dbReference type="Rhea" id="RHEA:17453"/>
        <dbReference type="ChEBI" id="CHEBI:15378"/>
        <dbReference type="ChEBI" id="CHEBI:30616"/>
        <dbReference type="ChEBI" id="CHEBI:43474"/>
        <dbReference type="ChEBI" id="CHEBI:57305"/>
        <dbReference type="ChEBI" id="CHEBI:58681"/>
        <dbReference type="ChEBI" id="CHEBI:143788"/>
        <dbReference type="ChEBI" id="CHEBI:456216"/>
        <dbReference type="EC" id="6.3.4.13"/>
    </reaction>
</comment>
<name>A0A6V7RE82_9STAP</name>
<sequence>MKVLVVGSGGREHALVKKLSESNYVSEIHAIPGNDSMKQYANTYPEISDVDIEKIKGKCESLKITWAIIGPEAPLNIGLTDSLEEIGVKVFGPRKLEAQLESSKEFAKKIMQQYDIPTADYRVFYSKVEARKYIEEKGAPIVLKKDGLAAGKGVAVAMTIEDALKALDDMLDESTEEGLVIEEFLEGEEFSLMVLVNGSYILPFDIIAQDHKRAYDHDQGPNTGGMGAYAPVTHLGDKVIEEAIEKIVQPMADAMVEEGLNYFGVMYLGAIITKDGIKVIEFNARFGDPEAQILLSLLESDLIEVLEAVNDKKDYQLQFSADSMLGIILASKGYPETATKGLGVKIPTILNDQVFNSGLKQVDGENFETVGGRTLLVTARGENLEAAKLAAYNNLKQVEFHDGDLFYRTDIGAKGL</sequence>
<proteinExistence type="inferred from homology"/>
<dbReference type="PANTHER" id="PTHR43472:SF1">
    <property type="entry name" value="PHOSPHORIBOSYLAMINE--GLYCINE LIGASE, CHLOROPLASTIC"/>
    <property type="match status" value="1"/>
</dbReference>
<keyword evidence="6 13" id="KW-0547">Nucleotide-binding</keyword>
<evidence type="ECO:0000256" key="3">
    <source>
        <dbReference type="ARBA" id="ARBA00005174"/>
    </source>
</evidence>
<comment type="cofactor">
    <cofactor evidence="1">
        <name>Mn(2+)</name>
        <dbReference type="ChEBI" id="CHEBI:29035"/>
    </cofactor>
</comment>
<dbReference type="UniPathway" id="UPA00074">
    <property type="reaction ID" value="UER00125"/>
</dbReference>
<dbReference type="Pfam" id="PF01071">
    <property type="entry name" value="GARS_A"/>
    <property type="match status" value="1"/>
</dbReference>
<dbReference type="Gene3D" id="3.30.470.20">
    <property type="entry name" value="ATP-grasp fold, B domain"/>
    <property type="match status" value="1"/>
</dbReference>
<dbReference type="GO" id="GO:0046872">
    <property type="term" value="F:metal ion binding"/>
    <property type="evidence" value="ECO:0007669"/>
    <property type="project" value="InterPro"/>
</dbReference>
<protein>
    <recommendedName>
        <fullName evidence="4 12">Phosphoribosylamine--glycine ligase</fullName>
        <ecNumber evidence="4 12">6.3.4.13</ecNumber>
    </recommendedName>
    <alternativeName>
        <fullName evidence="12">GARS</fullName>
    </alternativeName>
    <alternativeName>
        <fullName evidence="10 12">Glycinamide ribonucleotide synthetase</fullName>
    </alternativeName>
    <alternativeName>
        <fullName evidence="11 12">Phosphoribosylglycinamide synthetase</fullName>
    </alternativeName>
</protein>
<dbReference type="Pfam" id="PF02843">
    <property type="entry name" value="GARS_C"/>
    <property type="match status" value="1"/>
</dbReference>
<gene>
    <name evidence="15" type="primary">purD_1</name>
    <name evidence="12" type="synonym">purD</name>
    <name evidence="15" type="ORF">JEODO184_00864</name>
</gene>
<dbReference type="SUPFAM" id="SSF51246">
    <property type="entry name" value="Rudiment single hybrid motif"/>
    <property type="match status" value="1"/>
</dbReference>
<dbReference type="InterPro" id="IPR000115">
    <property type="entry name" value="PRibGlycinamide_synth"/>
</dbReference>
<dbReference type="AlphaFoldDB" id="A0A6V7RE82"/>
<evidence type="ECO:0000256" key="2">
    <source>
        <dbReference type="ARBA" id="ARBA00001946"/>
    </source>
</evidence>
<dbReference type="EMBL" id="CAJEWD010000006">
    <property type="protein sequence ID" value="CAD2075452.1"/>
    <property type="molecule type" value="Genomic_DNA"/>
</dbReference>
<dbReference type="NCBIfam" id="TIGR00877">
    <property type="entry name" value="purD"/>
    <property type="match status" value="1"/>
</dbReference>
<dbReference type="Pfam" id="PF02844">
    <property type="entry name" value="GARS_N"/>
    <property type="match status" value="1"/>
</dbReference>
<evidence type="ECO:0000256" key="12">
    <source>
        <dbReference type="HAMAP-Rule" id="MF_00138"/>
    </source>
</evidence>
<dbReference type="Gene3D" id="3.90.600.10">
    <property type="entry name" value="Phosphoribosylglycinamide synthetase, C-terminal domain"/>
    <property type="match status" value="1"/>
</dbReference>
<evidence type="ECO:0000256" key="8">
    <source>
        <dbReference type="ARBA" id="ARBA00022840"/>
    </source>
</evidence>
<dbReference type="GO" id="GO:0005524">
    <property type="term" value="F:ATP binding"/>
    <property type="evidence" value="ECO:0007669"/>
    <property type="project" value="UniProtKB-UniRule"/>
</dbReference>
<dbReference type="SUPFAM" id="SSF52440">
    <property type="entry name" value="PreATP-grasp domain"/>
    <property type="match status" value="1"/>
</dbReference>
<comment type="pathway">
    <text evidence="3 12">Purine metabolism; IMP biosynthesis via de novo pathway; N(1)-(5-phospho-D-ribosyl)glycinamide from 5-phospho-alpha-D-ribose 1-diphosphate: step 2/2.</text>
</comment>
<comment type="caution">
    <text evidence="15">The sequence shown here is derived from an EMBL/GenBank/DDBJ whole genome shotgun (WGS) entry which is preliminary data.</text>
</comment>
<evidence type="ECO:0000256" key="6">
    <source>
        <dbReference type="ARBA" id="ARBA00022741"/>
    </source>
</evidence>
<dbReference type="GO" id="GO:0004637">
    <property type="term" value="F:phosphoribosylamine-glycine ligase activity"/>
    <property type="evidence" value="ECO:0007669"/>
    <property type="project" value="UniProtKB-UniRule"/>
</dbReference>
<evidence type="ECO:0000259" key="14">
    <source>
        <dbReference type="PROSITE" id="PS50975"/>
    </source>
</evidence>
<dbReference type="InterPro" id="IPR020559">
    <property type="entry name" value="PRibGlycinamide_synth_CS"/>
</dbReference>
<dbReference type="SMART" id="SM01210">
    <property type="entry name" value="GARS_C"/>
    <property type="match status" value="1"/>
</dbReference>
<comment type="similarity">
    <text evidence="9 12">Belongs to the GARS family.</text>
</comment>
<feature type="domain" description="ATP-grasp" evidence="14">
    <location>
        <begin position="108"/>
        <end position="311"/>
    </location>
</feature>
<keyword evidence="5 12" id="KW-0436">Ligase</keyword>
<dbReference type="InterPro" id="IPR020560">
    <property type="entry name" value="PRibGlycinamide_synth_C-dom"/>
</dbReference>
<evidence type="ECO:0000256" key="11">
    <source>
        <dbReference type="ARBA" id="ARBA00042864"/>
    </source>
</evidence>
<dbReference type="InterPro" id="IPR020561">
    <property type="entry name" value="PRibGlycinamid_synth_ATP-grasp"/>
</dbReference>
<dbReference type="EC" id="6.3.4.13" evidence="4 12"/>
<dbReference type="InterPro" id="IPR020562">
    <property type="entry name" value="PRibGlycinamide_synth_N"/>
</dbReference>
<keyword evidence="7 12" id="KW-0658">Purine biosynthesis</keyword>
<dbReference type="PROSITE" id="PS00184">
    <property type="entry name" value="GARS"/>
    <property type="match status" value="1"/>
</dbReference>
<evidence type="ECO:0000256" key="13">
    <source>
        <dbReference type="PROSITE-ProRule" id="PRU00409"/>
    </source>
</evidence>
<evidence type="ECO:0000256" key="4">
    <source>
        <dbReference type="ARBA" id="ARBA00013255"/>
    </source>
</evidence>
<dbReference type="InterPro" id="IPR011761">
    <property type="entry name" value="ATP-grasp"/>
</dbReference>
<dbReference type="InterPro" id="IPR037123">
    <property type="entry name" value="PRibGlycinamide_synth_C_sf"/>
</dbReference>
<evidence type="ECO:0000256" key="1">
    <source>
        <dbReference type="ARBA" id="ARBA00001936"/>
    </source>
</evidence>
<accession>A0A6V7RE82</accession>
<evidence type="ECO:0000256" key="9">
    <source>
        <dbReference type="ARBA" id="ARBA00038345"/>
    </source>
</evidence>
<evidence type="ECO:0000313" key="16">
    <source>
        <dbReference type="Proteomes" id="UP000589351"/>
    </source>
</evidence>
<reference evidence="15 16" key="1">
    <citation type="submission" date="2020-07" db="EMBL/GenBank/DDBJ databases">
        <authorList>
            <person name="Criscuolo A."/>
        </authorList>
    </citation>
    <scope>NUCLEOTIDE SEQUENCE [LARGE SCALE GENOMIC DNA]</scope>
    <source>
        <strain evidence="15">CIP111649</strain>
    </source>
</reference>
<dbReference type="Gene3D" id="3.40.50.20">
    <property type="match status" value="1"/>
</dbReference>
<dbReference type="Proteomes" id="UP000589351">
    <property type="component" value="Unassembled WGS sequence"/>
</dbReference>
<dbReference type="RefSeq" id="WP_185125394.1">
    <property type="nucleotide sequence ID" value="NZ_CAJEWD010000006.1"/>
</dbReference>
<evidence type="ECO:0000256" key="7">
    <source>
        <dbReference type="ARBA" id="ARBA00022755"/>
    </source>
</evidence>
<dbReference type="GO" id="GO:0006189">
    <property type="term" value="P:'de novo' IMP biosynthetic process"/>
    <property type="evidence" value="ECO:0007669"/>
    <property type="project" value="UniProtKB-UniRule"/>
</dbReference>
<dbReference type="HAMAP" id="MF_00138">
    <property type="entry name" value="GARS"/>
    <property type="match status" value="1"/>
</dbReference>
<dbReference type="Gene3D" id="3.30.1490.20">
    <property type="entry name" value="ATP-grasp fold, A domain"/>
    <property type="match status" value="1"/>
</dbReference>
<dbReference type="SUPFAM" id="SSF56059">
    <property type="entry name" value="Glutathione synthetase ATP-binding domain-like"/>
    <property type="match status" value="1"/>
</dbReference>
<organism evidence="15 16">
    <name type="scientific">Jeotgalicoccus meleagridis</name>
    <dbReference type="NCBI Taxonomy" id="2759181"/>
    <lineage>
        <taxon>Bacteria</taxon>
        <taxon>Bacillati</taxon>
        <taxon>Bacillota</taxon>
        <taxon>Bacilli</taxon>
        <taxon>Bacillales</taxon>
        <taxon>Staphylococcaceae</taxon>
        <taxon>Jeotgalicoccus</taxon>
    </lineage>
</organism>
<dbReference type="GO" id="GO:0009113">
    <property type="term" value="P:purine nucleobase biosynthetic process"/>
    <property type="evidence" value="ECO:0007669"/>
    <property type="project" value="InterPro"/>
</dbReference>
<dbReference type="InterPro" id="IPR016185">
    <property type="entry name" value="PreATP-grasp_dom_sf"/>
</dbReference>
<dbReference type="InterPro" id="IPR013815">
    <property type="entry name" value="ATP_grasp_subdomain_1"/>
</dbReference>